<dbReference type="Proteomes" id="UP000218615">
    <property type="component" value="Unassembled WGS sequence"/>
</dbReference>
<sequence length="175" mass="19648">MYSNYVLMLSYNELISSINKKPPLVEEMIDPGIQVQPNGIELTLQRVEVHSGSGAIAFDNSERKLPQTKNLEFDKDGWVYLAKGSYKIVFNEIVNIPKNIAAIAKPRSSLLRCGATVETAVWDAGYSGRSESLLVVYNEKGFKLRKNARVLQLLFFRLGEDVPQGYSGVYQNENI</sequence>
<dbReference type="PANTHER" id="PTHR42680:SF1">
    <property type="entry name" value="DEOXYURIDINE 5'-TRIPHOSPHATE NUCLEOTIDOHYDROLASE"/>
    <property type="match status" value="1"/>
</dbReference>
<keyword evidence="4" id="KW-1185">Reference proteome</keyword>
<dbReference type="Pfam" id="PF22769">
    <property type="entry name" value="DCD"/>
    <property type="match status" value="1"/>
</dbReference>
<dbReference type="NCBIfam" id="NF002598">
    <property type="entry name" value="PRK02253.1"/>
    <property type="match status" value="1"/>
</dbReference>
<dbReference type="InterPro" id="IPR033704">
    <property type="entry name" value="dUTPase_trimeric"/>
</dbReference>
<dbReference type="InterPro" id="IPR011962">
    <property type="entry name" value="dCTP_deaminase"/>
</dbReference>
<keyword evidence="1 3" id="KW-0378">Hydrolase</keyword>
<organism evidence="3 4">
    <name type="scientific">Candidatus Methanoperedens nitratireducens</name>
    <dbReference type="NCBI Taxonomy" id="1392998"/>
    <lineage>
        <taxon>Archaea</taxon>
        <taxon>Methanobacteriati</taxon>
        <taxon>Methanobacteriota</taxon>
        <taxon>Stenosarchaea group</taxon>
        <taxon>Methanomicrobia</taxon>
        <taxon>Methanosarcinales</taxon>
        <taxon>ANME-2 cluster</taxon>
        <taxon>Candidatus Methanoperedentaceae</taxon>
        <taxon>Candidatus Methanoperedens</taxon>
    </lineage>
</organism>
<dbReference type="AlphaFoldDB" id="A0A284VRW0"/>
<dbReference type="GO" id="GO:0004170">
    <property type="term" value="F:dUTP diphosphatase activity"/>
    <property type="evidence" value="ECO:0007669"/>
    <property type="project" value="UniProtKB-EC"/>
</dbReference>
<protein>
    <submittedName>
        <fullName evidence="3">Putative deoxyuridine 5'-triphosphate nucleotidohydrolase</fullName>
        <ecNumber evidence="3">3.6.1.23</ecNumber>
    </submittedName>
</protein>
<dbReference type="PANTHER" id="PTHR42680">
    <property type="entry name" value="DCTP DEAMINASE"/>
    <property type="match status" value="1"/>
</dbReference>
<dbReference type="CDD" id="cd07557">
    <property type="entry name" value="trimeric_dUTPase"/>
    <property type="match status" value="1"/>
</dbReference>
<dbReference type="GO" id="GO:0008829">
    <property type="term" value="F:dCTP deaminase activity"/>
    <property type="evidence" value="ECO:0007669"/>
    <property type="project" value="InterPro"/>
</dbReference>
<dbReference type="InterPro" id="IPR036157">
    <property type="entry name" value="dUTPase-like_sf"/>
</dbReference>
<name>A0A284VRW0_9EURY</name>
<dbReference type="EMBL" id="FZMP01000203">
    <property type="protein sequence ID" value="SNQ62012.1"/>
    <property type="molecule type" value="Genomic_DNA"/>
</dbReference>
<dbReference type="Gene3D" id="2.70.40.10">
    <property type="match status" value="1"/>
</dbReference>
<evidence type="ECO:0000313" key="4">
    <source>
        <dbReference type="Proteomes" id="UP000218615"/>
    </source>
</evidence>
<accession>A0A284VRW0</accession>
<reference evidence="4" key="1">
    <citation type="submission" date="2017-06" db="EMBL/GenBank/DDBJ databases">
        <authorList>
            <person name="Cremers G."/>
        </authorList>
    </citation>
    <scope>NUCLEOTIDE SEQUENCE [LARGE SCALE GENOMIC DNA]</scope>
</reference>
<dbReference type="SUPFAM" id="SSF51283">
    <property type="entry name" value="dUTPase-like"/>
    <property type="match status" value="1"/>
</dbReference>
<dbReference type="GO" id="GO:0006229">
    <property type="term" value="P:dUTP biosynthetic process"/>
    <property type="evidence" value="ECO:0007669"/>
    <property type="project" value="InterPro"/>
</dbReference>
<keyword evidence="2" id="KW-0546">Nucleotide metabolism</keyword>
<gene>
    <name evidence="3" type="primary">dut</name>
    <name evidence="3" type="ORF">MNV_560058</name>
</gene>
<evidence type="ECO:0000256" key="2">
    <source>
        <dbReference type="ARBA" id="ARBA00023080"/>
    </source>
</evidence>
<dbReference type="EC" id="3.6.1.23" evidence="3"/>
<proteinExistence type="predicted"/>
<dbReference type="OrthoDB" id="45265at2157"/>
<evidence type="ECO:0000313" key="3">
    <source>
        <dbReference type="EMBL" id="SNQ62012.1"/>
    </source>
</evidence>
<evidence type="ECO:0000256" key="1">
    <source>
        <dbReference type="ARBA" id="ARBA00022801"/>
    </source>
</evidence>